<evidence type="ECO:0000313" key="14">
    <source>
        <dbReference type="Proteomes" id="UP000799770"/>
    </source>
</evidence>
<dbReference type="GO" id="GO:0098552">
    <property type="term" value="C:side of membrane"/>
    <property type="evidence" value="ECO:0007669"/>
    <property type="project" value="UniProtKB-KW"/>
</dbReference>
<keyword evidence="6" id="KW-1015">Disulfide bond</keyword>
<organism evidence="13 14">
    <name type="scientific">Lophiotrema nucula</name>
    <dbReference type="NCBI Taxonomy" id="690887"/>
    <lineage>
        <taxon>Eukaryota</taxon>
        <taxon>Fungi</taxon>
        <taxon>Dikarya</taxon>
        <taxon>Ascomycota</taxon>
        <taxon>Pezizomycotina</taxon>
        <taxon>Dothideomycetes</taxon>
        <taxon>Pleosporomycetidae</taxon>
        <taxon>Pleosporales</taxon>
        <taxon>Lophiotremataceae</taxon>
        <taxon>Lophiotrema</taxon>
    </lineage>
</organism>
<evidence type="ECO:0000259" key="12">
    <source>
        <dbReference type="SMART" id="SM00768"/>
    </source>
</evidence>
<evidence type="ECO:0000256" key="7">
    <source>
        <dbReference type="ARBA" id="ARBA00023180"/>
    </source>
</evidence>
<feature type="domain" description="X8" evidence="12">
    <location>
        <begin position="387"/>
        <end position="486"/>
    </location>
</feature>
<dbReference type="SUPFAM" id="SSF51445">
    <property type="entry name" value="(Trans)glycosidases"/>
    <property type="match status" value="1"/>
</dbReference>
<dbReference type="OrthoDB" id="3796639at2759"/>
<keyword evidence="7" id="KW-0325">Glycoprotein</keyword>
<dbReference type="GO" id="GO:0031505">
    <property type="term" value="P:fungal-type cell wall organization"/>
    <property type="evidence" value="ECO:0007669"/>
    <property type="project" value="TreeGrafter"/>
</dbReference>
<dbReference type="GO" id="GO:0042124">
    <property type="term" value="F:1,3-beta-glucanosyltransferase activity"/>
    <property type="evidence" value="ECO:0007669"/>
    <property type="project" value="TreeGrafter"/>
</dbReference>
<comment type="subcellular location">
    <subcellularLocation>
        <location evidence="1 9">Cell membrane</location>
        <topology evidence="1 9">Lipid-anchor</topology>
        <topology evidence="1 9">GPI-anchor</topology>
    </subcellularLocation>
</comment>
<evidence type="ECO:0000313" key="13">
    <source>
        <dbReference type="EMBL" id="KAF2109351.1"/>
    </source>
</evidence>
<dbReference type="PANTHER" id="PTHR31468">
    <property type="entry name" value="1,3-BETA-GLUCANOSYLTRANSFERASE GAS1"/>
    <property type="match status" value="1"/>
</dbReference>
<dbReference type="AlphaFoldDB" id="A0A6A5YT73"/>
<keyword evidence="5 9" id="KW-0472">Membrane</keyword>
<keyword evidence="4 9" id="KW-0732">Signal</keyword>
<feature type="region of interest" description="Disordered" evidence="10">
    <location>
        <begin position="604"/>
        <end position="626"/>
    </location>
</feature>
<dbReference type="InterPro" id="IPR004886">
    <property type="entry name" value="Glucanosyltransferase"/>
</dbReference>
<feature type="signal peptide" evidence="9">
    <location>
        <begin position="1"/>
        <end position="22"/>
    </location>
</feature>
<evidence type="ECO:0000256" key="11">
    <source>
        <dbReference type="SAM" id="Phobius"/>
    </source>
</evidence>
<evidence type="ECO:0000256" key="4">
    <source>
        <dbReference type="ARBA" id="ARBA00022729"/>
    </source>
</evidence>
<dbReference type="Gene3D" id="3.20.20.80">
    <property type="entry name" value="Glycosidases"/>
    <property type="match status" value="1"/>
</dbReference>
<dbReference type="GO" id="GO:0005886">
    <property type="term" value="C:plasma membrane"/>
    <property type="evidence" value="ECO:0007669"/>
    <property type="project" value="UniProtKB-SubCell"/>
</dbReference>
<evidence type="ECO:0000256" key="5">
    <source>
        <dbReference type="ARBA" id="ARBA00023136"/>
    </source>
</evidence>
<dbReference type="GO" id="GO:0071970">
    <property type="term" value="P:fungal-type cell wall (1-&gt;3)-beta-D-glucan biosynthetic process"/>
    <property type="evidence" value="ECO:0007669"/>
    <property type="project" value="TreeGrafter"/>
</dbReference>
<dbReference type="PANTHER" id="PTHR31468:SF2">
    <property type="entry name" value="1,3-BETA-GLUCANOSYLTRANSFERASE GAS1"/>
    <property type="match status" value="1"/>
</dbReference>
<keyword evidence="11" id="KW-0812">Transmembrane</keyword>
<keyword evidence="11" id="KW-1133">Transmembrane helix</keyword>
<sequence length="626" mass="68549">MIRWSIVLWVIVALLDNVVAEADPIIVKGSHFFYKTNGTQFLVRGIGYQSSNTGDFVNQYQDILADGPTCQRDIPYLKELNTNVVYFFNQDPSRDHSACMNAFADAGIYVITFLEGLERGWYFETITWNVAMLDQFKKVVDNMAQYTNTLGFYLSRSLATPYTGQYDPLMKAAVRDIKNYIRDKNYRQIPVGYFASNANVTSLGYQKDFMACTDDVQTHPDFIGITLVSNQTTDCTNATSIEPLVELFKNTTIPVFVGAYGCNNLQLEANAKNDTREWPETAVIYNQKTIEVLSGGIAFEFFQNPRLDGWANQGLVVVQGGTVTRTPGFKTLAKAMANTNPNLLNAANYTPSAILPPCPTKNVFWNAEPVIPATPNDDLCSCMFKTLSCVASPTVLQNMTTYNGTGEAWATNVTATCEGTDTKENCAGITANGTLGYFGAFSGCNEGQIYSWTTNNYFQRHGEGSCDMDGTAQLQDLAPSDAKCEFLLDQVGSEGTGTLTATVFQPSVTGSSPPSSSSGPLSPVGVKIGIGFSIGAFLISTMVVVLWLVRRKKRKLPHPEVPELETFDASRKYVRGELEAKVVYEAPCVVAEACTEKEQAAELPDNCIPREVDGSSMSADEPPDPI</sequence>
<gene>
    <name evidence="13" type="ORF">BDV96DRAFT_554549</name>
</gene>
<dbReference type="Gene3D" id="1.20.58.1040">
    <property type="match status" value="1"/>
</dbReference>
<evidence type="ECO:0000256" key="3">
    <source>
        <dbReference type="ARBA" id="ARBA00022622"/>
    </source>
</evidence>
<evidence type="ECO:0000256" key="1">
    <source>
        <dbReference type="ARBA" id="ARBA00004609"/>
    </source>
</evidence>
<keyword evidence="14" id="KW-1185">Reference proteome</keyword>
<evidence type="ECO:0000256" key="8">
    <source>
        <dbReference type="ARBA" id="ARBA00023288"/>
    </source>
</evidence>
<evidence type="ECO:0000256" key="9">
    <source>
        <dbReference type="RuleBase" id="RU361209"/>
    </source>
</evidence>
<feature type="chain" id="PRO_5025710461" description="1,3-beta-glucanosyltransferase" evidence="9">
    <location>
        <begin position="23"/>
        <end position="626"/>
    </location>
</feature>
<name>A0A6A5YT73_9PLEO</name>
<dbReference type="Pfam" id="PF03198">
    <property type="entry name" value="Glyco_hydro_72"/>
    <property type="match status" value="1"/>
</dbReference>
<dbReference type="SMART" id="SM00768">
    <property type="entry name" value="X8"/>
    <property type="match status" value="1"/>
</dbReference>
<comment type="similarity">
    <text evidence="2 9">Belongs to the glycosyl hydrolase 72 family.</text>
</comment>
<proteinExistence type="inferred from homology"/>
<evidence type="ECO:0000256" key="6">
    <source>
        <dbReference type="ARBA" id="ARBA00023157"/>
    </source>
</evidence>
<comment type="function">
    <text evidence="9">Splits internally a 1,3-beta-glucan molecule and transfers the newly generated reducing end (the donor) to the non-reducing end of another 1,3-beta-glucan molecule (the acceptor) forming a 1,3-beta linkage, resulting in the elongation of 1,3-beta-glucan chains in the cell wall.</text>
</comment>
<feature type="transmembrane region" description="Helical" evidence="11">
    <location>
        <begin position="528"/>
        <end position="549"/>
    </location>
</feature>
<protein>
    <recommendedName>
        <fullName evidence="9">1,3-beta-glucanosyltransferase</fullName>
        <ecNumber evidence="9">2.4.1.-</ecNumber>
    </recommendedName>
</protein>
<dbReference type="EMBL" id="ML977342">
    <property type="protein sequence ID" value="KAF2109351.1"/>
    <property type="molecule type" value="Genomic_DNA"/>
</dbReference>
<dbReference type="Proteomes" id="UP000799770">
    <property type="component" value="Unassembled WGS sequence"/>
</dbReference>
<evidence type="ECO:0000256" key="2">
    <source>
        <dbReference type="ARBA" id="ARBA00007528"/>
    </source>
</evidence>
<keyword evidence="8 9" id="KW-0449">Lipoprotein</keyword>
<dbReference type="InterPro" id="IPR017853">
    <property type="entry name" value="GH"/>
</dbReference>
<dbReference type="Pfam" id="PF07983">
    <property type="entry name" value="X8"/>
    <property type="match status" value="1"/>
</dbReference>
<dbReference type="InterPro" id="IPR012946">
    <property type="entry name" value="X8"/>
</dbReference>
<dbReference type="EC" id="2.4.1.-" evidence="9"/>
<reference evidence="13" key="1">
    <citation type="journal article" date="2020" name="Stud. Mycol.">
        <title>101 Dothideomycetes genomes: a test case for predicting lifestyles and emergence of pathogens.</title>
        <authorList>
            <person name="Haridas S."/>
            <person name="Albert R."/>
            <person name="Binder M."/>
            <person name="Bloem J."/>
            <person name="Labutti K."/>
            <person name="Salamov A."/>
            <person name="Andreopoulos B."/>
            <person name="Baker S."/>
            <person name="Barry K."/>
            <person name="Bills G."/>
            <person name="Bluhm B."/>
            <person name="Cannon C."/>
            <person name="Castanera R."/>
            <person name="Culley D."/>
            <person name="Daum C."/>
            <person name="Ezra D."/>
            <person name="Gonzalez J."/>
            <person name="Henrissat B."/>
            <person name="Kuo A."/>
            <person name="Liang C."/>
            <person name="Lipzen A."/>
            <person name="Lutzoni F."/>
            <person name="Magnuson J."/>
            <person name="Mondo S."/>
            <person name="Nolan M."/>
            <person name="Ohm R."/>
            <person name="Pangilinan J."/>
            <person name="Park H.-J."/>
            <person name="Ramirez L."/>
            <person name="Alfaro M."/>
            <person name="Sun H."/>
            <person name="Tritt A."/>
            <person name="Yoshinaga Y."/>
            <person name="Zwiers L.-H."/>
            <person name="Turgeon B."/>
            <person name="Goodwin S."/>
            <person name="Spatafora J."/>
            <person name="Crous P."/>
            <person name="Grigoriev I."/>
        </authorList>
    </citation>
    <scope>NUCLEOTIDE SEQUENCE</scope>
    <source>
        <strain evidence="13">CBS 627.86</strain>
    </source>
</reference>
<keyword evidence="3 9" id="KW-0336">GPI-anchor</keyword>
<accession>A0A6A5YT73</accession>
<evidence type="ECO:0000256" key="10">
    <source>
        <dbReference type="SAM" id="MobiDB-lite"/>
    </source>
</evidence>
<keyword evidence="9 13" id="KW-0808">Transferase</keyword>